<dbReference type="InterPro" id="IPR050810">
    <property type="entry name" value="Bact_Secretion_Sys_Channel"/>
</dbReference>
<dbReference type="EMBL" id="AKAU01000181">
    <property type="protein sequence ID" value="EIM96704.1"/>
    <property type="molecule type" value="Genomic_DNA"/>
</dbReference>
<keyword evidence="6" id="KW-1185">Reference proteome</keyword>
<dbReference type="Proteomes" id="UP000004980">
    <property type="component" value="Unassembled WGS sequence"/>
</dbReference>
<feature type="region of interest" description="Disordered" evidence="4">
    <location>
        <begin position="206"/>
        <end position="229"/>
    </location>
</feature>
<gene>
    <name evidence="5" type="ORF">WQE_32821</name>
</gene>
<proteinExistence type="predicted"/>
<dbReference type="PANTHER" id="PTHR30332">
    <property type="entry name" value="PROBABLE GENERAL SECRETION PATHWAY PROTEIN D"/>
    <property type="match status" value="1"/>
</dbReference>
<keyword evidence="3" id="KW-0472">Membrane</keyword>
<evidence type="ECO:0000256" key="1">
    <source>
        <dbReference type="ARBA" id="ARBA00004370"/>
    </source>
</evidence>
<protein>
    <submittedName>
        <fullName evidence="5">Type II secretory pathway component PulD-like protein</fullName>
    </submittedName>
</protein>
<name>A0ABN0FDL9_9BURK</name>
<comment type="caution">
    <text evidence="5">The sequence shown here is derived from an EMBL/GenBank/DDBJ whole genome shotgun (WGS) entry which is preliminary data.</text>
</comment>
<sequence>MRANRFQAAVSLLVASTLTGCVVSQTDVNNAYDSATRDATHAMASMGESMPLVEHVPTAFLGDRLVPVAYEATLPAVFREKSVTLPANLPLSKIATMLSDAAGYPVHLSPDVFIPRDALIETASGNTNGGNGAAAKVAVQGLGQAPTNVDPIYRQPGNAKLGQYLHSVTEDLGLAWNFDGATINISRFVTRTFLIAAIPGAVSIKSSMSKGTDTSTGTQSTATGTTSANTGSFSAVTSTGRDGTFNQIDLITKELESLKSPLGKITVNPHSRLVMVRDTKEAVDRMSEVLTRENAISTRQVSVRVRTLQIALNDGSQAGANADIIFNRISDGLLKYSISVVSPTSLATSAGSVGLSILKPNAPLTGTNAVINALNTFGKTVSDNTQTKMTLNGLPMSIGSFETKGYLAATTPATGSLSGGAGLPGLTPGSVTVGDFVNILPSVNDHNQIILSYWSDSSKLNGPFTTIGTGSGASSQQIQLPDIVGSKDDQTIALSDGQTVVMYGAVTDNYDGARNTGILGFSGAWNKAKTFQVIMLTANVVPSM</sequence>
<accession>A0ABN0FDL9</accession>
<reference evidence="5 6" key="1">
    <citation type="journal article" date="2012" name="J. Bacteriol.">
        <title>Draft Genome Sequence of the Soil Bacterium Burkholderia terrae Strain BS001, Which Interacts with Fungal Surface Structures.</title>
        <authorList>
            <person name="Nazir R."/>
            <person name="Hansen M.A."/>
            <person name="Sorensen S."/>
            <person name="van Elsas J.D."/>
        </authorList>
    </citation>
    <scope>NUCLEOTIDE SEQUENCE [LARGE SCALE GENOMIC DNA]</scope>
    <source>
        <strain evidence="5 6">BS001</strain>
    </source>
</reference>
<keyword evidence="2" id="KW-0732">Signal</keyword>
<organism evidence="5 6">
    <name type="scientific">Paraburkholderia hospita</name>
    <dbReference type="NCBI Taxonomy" id="169430"/>
    <lineage>
        <taxon>Bacteria</taxon>
        <taxon>Pseudomonadati</taxon>
        <taxon>Pseudomonadota</taxon>
        <taxon>Betaproteobacteria</taxon>
        <taxon>Burkholderiales</taxon>
        <taxon>Burkholderiaceae</taxon>
        <taxon>Paraburkholderia</taxon>
    </lineage>
</organism>
<dbReference type="RefSeq" id="WP_007588650.1">
    <property type="nucleotide sequence ID" value="NZ_AKAU01000181.1"/>
</dbReference>
<evidence type="ECO:0000256" key="4">
    <source>
        <dbReference type="SAM" id="MobiDB-lite"/>
    </source>
</evidence>
<dbReference type="PROSITE" id="PS51257">
    <property type="entry name" value="PROKAR_LIPOPROTEIN"/>
    <property type="match status" value="1"/>
</dbReference>
<comment type="subcellular location">
    <subcellularLocation>
        <location evidence="1">Membrane</location>
    </subcellularLocation>
</comment>
<evidence type="ECO:0000313" key="6">
    <source>
        <dbReference type="Proteomes" id="UP000004980"/>
    </source>
</evidence>
<evidence type="ECO:0000256" key="3">
    <source>
        <dbReference type="ARBA" id="ARBA00023136"/>
    </source>
</evidence>
<evidence type="ECO:0000313" key="5">
    <source>
        <dbReference type="EMBL" id="EIM96704.1"/>
    </source>
</evidence>
<feature type="compositionally biased region" description="Low complexity" evidence="4">
    <location>
        <begin position="209"/>
        <end position="229"/>
    </location>
</feature>
<evidence type="ECO:0000256" key="2">
    <source>
        <dbReference type="ARBA" id="ARBA00022729"/>
    </source>
</evidence>
<dbReference type="PANTHER" id="PTHR30332:SF24">
    <property type="entry name" value="SECRETIN GSPD-RELATED"/>
    <property type="match status" value="1"/>
</dbReference>